<dbReference type="EMBL" id="SEOQ01000844">
    <property type="protein sequence ID" value="TFY56244.1"/>
    <property type="molecule type" value="Genomic_DNA"/>
</dbReference>
<comment type="caution">
    <text evidence="1">The sequence shown here is derived from an EMBL/GenBank/DDBJ whole genome shotgun (WGS) entry which is preliminary data.</text>
</comment>
<protein>
    <recommendedName>
        <fullName evidence="3">F-box domain-containing protein</fullName>
    </recommendedName>
</protein>
<sequence length="377" mass="42358">MQTDVEVVQRTPPEIWLSIFEHATFVPHAFDTDVADPFDVPGAPIPFDTSSKITSGRQLSRSDRSSWSANYGTISLTPCYTKRDNHGLKCLRNTLIQSEKSFTSHGSAKLRVRRLDLSSWPANELEVTPDLPIGLFAHLPNLEIFCTWDENHHVGGVAYDSRRSSRASFHHRTPRGVIAETQIIPDRQSLTCLSIDSVCEGAPVGADMQRWTRPLEALQNVHITLFSLSNGRKDGMEAFFCVQGAYLRTVQLDMRYCALPDCVEFYLGILTTHCPNLAHLIFIRGPLDKLWPPVSFPPTVNHLGIYVVCGVSPRGLSDHLELMRSLVDRGDKVPGVVRRLNASTEEEWEYLCHDADRRALYLSMPLPPHCRLEDAEG</sequence>
<evidence type="ECO:0000313" key="1">
    <source>
        <dbReference type="EMBL" id="TFY56244.1"/>
    </source>
</evidence>
<gene>
    <name evidence="1" type="ORF">EVG20_g9002</name>
</gene>
<dbReference type="Proteomes" id="UP000298327">
    <property type="component" value="Unassembled WGS sequence"/>
</dbReference>
<reference evidence="1 2" key="1">
    <citation type="submission" date="2019-02" db="EMBL/GenBank/DDBJ databases">
        <title>Genome sequencing of the rare red list fungi Dentipellis fragilis.</title>
        <authorList>
            <person name="Buettner E."/>
            <person name="Kellner H."/>
        </authorList>
    </citation>
    <scope>NUCLEOTIDE SEQUENCE [LARGE SCALE GENOMIC DNA]</scope>
    <source>
        <strain evidence="1 2">DSM 105465</strain>
    </source>
</reference>
<organism evidence="1 2">
    <name type="scientific">Dentipellis fragilis</name>
    <dbReference type="NCBI Taxonomy" id="205917"/>
    <lineage>
        <taxon>Eukaryota</taxon>
        <taxon>Fungi</taxon>
        <taxon>Dikarya</taxon>
        <taxon>Basidiomycota</taxon>
        <taxon>Agaricomycotina</taxon>
        <taxon>Agaricomycetes</taxon>
        <taxon>Russulales</taxon>
        <taxon>Hericiaceae</taxon>
        <taxon>Dentipellis</taxon>
    </lineage>
</organism>
<dbReference type="AlphaFoldDB" id="A0A4Y9Y1A1"/>
<keyword evidence="2" id="KW-1185">Reference proteome</keyword>
<evidence type="ECO:0000313" key="2">
    <source>
        <dbReference type="Proteomes" id="UP000298327"/>
    </source>
</evidence>
<accession>A0A4Y9Y1A1</accession>
<dbReference type="OrthoDB" id="3222531at2759"/>
<evidence type="ECO:0008006" key="3">
    <source>
        <dbReference type="Google" id="ProtNLM"/>
    </source>
</evidence>
<name>A0A4Y9Y1A1_9AGAM</name>
<proteinExistence type="predicted"/>